<name>A0A346AY57_9FIRM</name>
<feature type="domain" description="AAA-ATPase-like" evidence="1">
    <location>
        <begin position="6"/>
        <end position="231"/>
    </location>
</feature>
<dbReference type="KEGG" id="meg:DKB62_04010"/>
<dbReference type="PANTHER" id="PTHR34825:SF1">
    <property type="entry name" value="AAA-ATPASE-LIKE DOMAIN-CONTAINING PROTEIN"/>
    <property type="match status" value="1"/>
</dbReference>
<gene>
    <name evidence="2" type="ORF">DKB62_04010</name>
</gene>
<dbReference type="RefSeq" id="WP_107195758.1">
    <property type="nucleotide sequence ID" value="NZ_CP029462.1"/>
</dbReference>
<evidence type="ECO:0000313" key="3">
    <source>
        <dbReference type="Proteomes" id="UP000254337"/>
    </source>
</evidence>
<dbReference type="PANTHER" id="PTHR34825">
    <property type="entry name" value="CONSERVED PROTEIN, WITH A WEAK D-GALACTARATE DEHYDRATASE/ALTRONATE HYDROLASE DOMAIN"/>
    <property type="match status" value="1"/>
</dbReference>
<dbReference type="Pfam" id="PF08011">
    <property type="entry name" value="PDDEXK_9"/>
    <property type="match status" value="1"/>
</dbReference>
<dbReference type="InterPro" id="IPR027417">
    <property type="entry name" value="P-loop_NTPase"/>
</dbReference>
<dbReference type="InterPro" id="IPR012547">
    <property type="entry name" value="PDDEXK_9"/>
</dbReference>
<proteinExistence type="predicted"/>
<dbReference type="EMBL" id="CP029462">
    <property type="protein sequence ID" value="AXL20800.1"/>
    <property type="molecule type" value="Genomic_DNA"/>
</dbReference>
<dbReference type="AlphaFoldDB" id="A0A346AY57"/>
<dbReference type="Proteomes" id="UP000254337">
    <property type="component" value="Chromosome"/>
</dbReference>
<keyword evidence="3" id="KW-1185">Reference proteome</keyword>
<reference evidence="2 3" key="1">
    <citation type="submission" date="2018-05" db="EMBL/GenBank/DDBJ databases">
        <title>Complete genome sequence of Megasphaera sp. AJH120T, isolated from the ceca of a chicken.</title>
        <authorList>
            <person name="Maki J."/>
            <person name="Looft T."/>
        </authorList>
    </citation>
    <scope>NUCLEOTIDE SEQUENCE [LARGE SCALE GENOMIC DNA]</scope>
    <source>
        <strain evidence="2 3">AJH120</strain>
    </source>
</reference>
<dbReference type="InterPro" id="IPR018631">
    <property type="entry name" value="AAA-ATPase-like_dom"/>
</dbReference>
<accession>A0A346AY57</accession>
<dbReference type="Gene3D" id="3.40.50.300">
    <property type="entry name" value="P-loop containing nucleotide triphosphate hydrolases"/>
    <property type="match status" value="1"/>
</dbReference>
<protein>
    <recommendedName>
        <fullName evidence="1">AAA-ATPase-like domain-containing protein</fullName>
    </recommendedName>
</protein>
<evidence type="ECO:0000259" key="1">
    <source>
        <dbReference type="Pfam" id="PF09820"/>
    </source>
</evidence>
<dbReference type="Pfam" id="PF09820">
    <property type="entry name" value="AAA-ATPase_like"/>
    <property type="match status" value="1"/>
</dbReference>
<sequence>MSTAMPIGVDDFKKVRENYYFVDKTDFIRQLIDSHSDVTLITRPRRFGKTLTMSMLEYFFSIDRKKESQGLFSGLSVEKSGTAYMKHLGAHPVIFISLKNVSGDTWESIVKSLGFALADLYRSFNYLSQSAVVDDSLKIYLQKVIYENATQDELAVSLLRLTTMLHQHYGKPVILLIDEYDAPIQQAWERGFYGECIRFMRQFLGSALKTNASLDFAVLTGVLRIAKESIFSGLNNLDVCSVLRDKYSTVFGFTPEEVAKLTEDIGKSEVLPELKQWYDGYRFGSSEIYNPLSVISYIDNQCLPRPYWMNTSNNSILRELVSHADYLQIKALRGLLHDTPVSVSLNEGVIYDQIGKDRSALYTMLLTTGYLTVSENIPTSYDRYLLRIPNEEIKRVYSMEILNTIVEGMDRDTFDGLFDLLFTGQSEDFAYLLQKILLRFASTYDTANKESFYHGFMLGMAALFLGRNYTVESNRESGYGRFDLAIFPKDTNKAGVLMEFKATNSEAQLEDKADEALRQIEGRQYGTEFEKRGVSKVWKYGIAFCGKQIHVKMKI</sequence>
<evidence type="ECO:0000313" key="2">
    <source>
        <dbReference type="EMBL" id="AXL20800.1"/>
    </source>
</evidence>
<organism evidence="2 3">
    <name type="scientific">Megasphaera stantonii</name>
    <dbReference type="NCBI Taxonomy" id="2144175"/>
    <lineage>
        <taxon>Bacteria</taxon>
        <taxon>Bacillati</taxon>
        <taxon>Bacillota</taxon>
        <taxon>Negativicutes</taxon>
        <taxon>Veillonellales</taxon>
        <taxon>Veillonellaceae</taxon>
        <taxon>Megasphaera</taxon>
    </lineage>
</organism>
<dbReference type="OrthoDB" id="1050390at2"/>
<dbReference type="SUPFAM" id="SSF52540">
    <property type="entry name" value="P-loop containing nucleoside triphosphate hydrolases"/>
    <property type="match status" value="1"/>
</dbReference>